<evidence type="ECO:0000313" key="2">
    <source>
        <dbReference type="EMBL" id="SVD91632.1"/>
    </source>
</evidence>
<dbReference type="AlphaFoldDB" id="A0A382Z810"/>
<protein>
    <submittedName>
        <fullName evidence="2">Uncharacterized protein</fullName>
    </submittedName>
</protein>
<accession>A0A382Z810</accession>
<proteinExistence type="predicted"/>
<organism evidence="2">
    <name type="scientific">marine metagenome</name>
    <dbReference type="NCBI Taxonomy" id="408172"/>
    <lineage>
        <taxon>unclassified sequences</taxon>
        <taxon>metagenomes</taxon>
        <taxon>ecological metagenomes</taxon>
    </lineage>
</organism>
<reference evidence="2" key="1">
    <citation type="submission" date="2018-05" db="EMBL/GenBank/DDBJ databases">
        <authorList>
            <person name="Lanie J.A."/>
            <person name="Ng W.-L."/>
            <person name="Kazmierczak K.M."/>
            <person name="Andrzejewski T.M."/>
            <person name="Davidsen T.M."/>
            <person name="Wayne K.J."/>
            <person name="Tettelin H."/>
            <person name="Glass J.I."/>
            <person name="Rusch D."/>
            <person name="Podicherti R."/>
            <person name="Tsui H.-C.T."/>
            <person name="Winkler M.E."/>
        </authorList>
    </citation>
    <scope>NUCLEOTIDE SEQUENCE</scope>
</reference>
<name>A0A382Z810_9ZZZZ</name>
<evidence type="ECO:0000256" key="1">
    <source>
        <dbReference type="SAM" id="MobiDB-lite"/>
    </source>
</evidence>
<sequence length="101" mass="11326">MHLQFPQDKLCKVIPFFTCSTPDQALLIHIIELLPGRITFGYLVRTLNKAEHRQNKPHSEGSFNAAVAALLNQQYKTMASAARRHRGGPSPEEYSGDFQSS</sequence>
<gene>
    <name evidence="2" type="ORF">METZ01_LOCUS444486</name>
</gene>
<feature type="region of interest" description="Disordered" evidence="1">
    <location>
        <begin position="78"/>
        <end position="101"/>
    </location>
</feature>
<dbReference type="EMBL" id="UINC01181771">
    <property type="protein sequence ID" value="SVD91632.1"/>
    <property type="molecule type" value="Genomic_DNA"/>
</dbReference>